<organism evidence="1 2">
    <name type="scientific">Streptomyces heliomycini</name>
    <dbReference type="NCBI Taxonomy" id="284032"/>
    <lineage>
        <taxon>Bacteria</taxon>
        <taxon>Bacillati</taxon>
        <taxon>Actinomycetota</taxon>
        <taxon>Actinomycetes</taxon>
        <taxon>Kitasatosporales</taxon>
        <taxon>Streptomycetaceae</taxon>
        <taxon>Streptomyces</taxon>
    </lineage>
</organism>
<name>A0ABV5L769_9ACTN</name>
<evidence type="ECO:0008006" key="3">
    <source>
        <dbReference type="Google" id="ProtNLM"/>
    </source>
</evidence>
<proteinExistence type="predicted"/>
<protein>
    <recommendedName>
        <fullName evidence="3">Transposase</fullName>
    </recommendedName>
</protein>
<gene>
    <name evidence="1" type="ORF">ACFFUA_11070</name>
</gene>
<dbReference type="EMBL" id="JBHMDI010000020">
    <property type="protein sequence ID" value="MFB9347997.1"/>
    <property type="molecule type" value="Genomic_DNA"/>
</dbReference>
<reference evidence="1 2" key="1">
    <citation type="submission" date="2024-09" db="EMBL/GenBank/DDBJ databases">
        <authorList>
            <person name="Sun Q."/>
            <person name="Mori K."/>
        </authorList>
    </citation>
    <scope>NUCLEOTIDE SEQUENCE [LARGE SCALE GENOMIC DNA]</scope>
    <source>
        <strain evidence="1 2">JCM 9767</strain>
    </source>
</reference>
<comment type="caution">
    <text evidence="1">The sequence shown here is derived from an EMBL/GenBank/DDBJ whole genome shotgun (WGS) entry which is preliminary data.</text>
</comment>
<dbReference type="Proteomes" id="UP001589753">
    <property type="component" value="Unassembled WGS sequence"/>
</dbReference>
<evidence type="ECO:0000313" key="2">
    <source>
        <dbReference type="Proteomes" id="UP001589753"/>
    </source>
</evidence>
<accession>A0ABV5L769</accession>
<dbReference type="RefSeq" id="WP_366481337.1">
    <property type="nucleotide sequence ID" value="NZ_JBHMDI010000020.1"/>
</dbReference>
<sequence length="169" mass="19091">MPDPTPAARGLGRAIDGADSRQVNEAAREFVEKLTFTTADEILAMLRDVLAEDWTALPPWARNLAYRLACLRRPGDPHLLREAAADLLSFGPDWDTFAWRIENQLHHVRDRTFHEDASHIRTRHLPHVMAGLRNLAIGIHRQDGHTNIAAALRRTARNHQRPLITLGPT</sequence>
<keyword evidence="2" id="KW-1185">Reference proteome</keyword>
<evidence type="ECO:0000313" key="1">
    <source>
        <dbReference type="EMBL" id="MFB9347997.1"/>
    </source>
</evidence>